<keyword evidence="2" id="KW-0597">Phosphoprotein</keyword>
<evidence type="ECO:0000256" key="5">
    <source>
        <dbReference type="ARBA" id="ARBA00023136"/>
    </source>
</evidence>
<evidence type="ECO:0000313" key="10">
    <source>
        <dbReference type="EMBL" id="TCD69735.1"/>
    </source>
</evidence>
<sequence>MSSKLTSAEIISQGRYLDPDFDPSTLTVAQLLGVFGFHNINYPTTYTKSKLVQLFNDDVKPHAKKFSKERLSRQNSLASDDGITDGHTGKLLSDNRPSAAPVRRSSRRVSRPASREPELVVPKAEPPKRRRSSAEPSLGGPSRRKPAKVAEPTLFEESEPEEPVVRKVSRSKKSSADAGTQARRRADDEVDSGWEDNNIFQSGAESSSPLRPSPVRPRTRRPSVMSTRSRKSMSVPPDYILSPTKGKEKAVPASRRAPSVKPPESKFEPELPAEVHRETRSTVNKSARASLVPEVLKESAPVQRAIPEEEEEEEVLSDQPEPLQPSEGEDVFSSDAGPQGLAQDSLTLSDQEANKVIEISKRISGESALVRSSPPTPTSTTPALYRFVVLLLALAASYLAYDYKQDAARIGFCETGTSSNDVLRSLQSRWAAIDSCNRENRTYLYLPNPDSTSPETPSPNASPSPASETWSFGDEERDRPEACPAPPLLPVPRPDHCTPCPAHGVCSPSTVTCETGYLIRPHPLWFFLPLSSSSGSNQVQNTYTVPAYVPPTASSSTVSEFLYKGISLVLDGLPGMDPVAFPPRCVEDPKRKARIGLLGKSLDSFLSSHRGQMGYGMEIEELREEVKKKAKLAPKLLDVFDENFDEAVQQLLQWGGVFIGEDADGKRYIAHKSVKLDLACQVKVKAQKSWKQWQNSVLGVALTMISLVFFRQRRARSAVEDQRVATLVQIALESLRNQELAHHTDPVTAPHPFLSSLQLRDLVLQDEHSVGARRRLWERVEHVVESNANVRTNLEEMEGGDEMRVWRWVGSAGKTLSPGTDTERRAILSSGAVVDEQQVEA</sequence>
<dbReference type="InterPro" id="IPR025856">
    <property type="entry name" value="HeH/LEM_domain"/>
</dbReference>
<evidence type="ECO:0000313" key="11">
    <source>
        <dbReference type="Proteomes" id="UP000292702"/>
    </source>
</evidence>
<dbReference type="GO" id="GO:0071763">
    <property type="term" value="P:nuclear membrane organization"/>
    <property type="evidence" value="ECO:0007669"/>
    <property type="project" value="TreeGrafter"/>
</dbReference>
<dbReference type="EMBL" id="RWJN01000035">
    <property type="protein sequence ID" value="TCD69735.1"/>
    <property type="molecule type" value="Genomic_DNA"/>
</dbReference>
<comment type="caution">
    <text evidence="10">The sequence shown here is derived from an EMBL/GenBank/DDBJ whole genome shotgun (WGS) entry which is preliminary data.</text>
</comment>
<feature type="region of interest" description="Disordered" evidence="7">
    <location>
        <begin position="444"/>
        <end position="487"/>
    </location>
</feature>
<dbReference type="PANTHER" id="PTHR47808:SF2">
    <property type="entry name" value="LEM DOMAIN-CONTAINING PROTEIN 2"/>
    <property type="match status" value="1"/>
</dbReference>
<feature type="domain" description="HeH/LEM" evidence="9">
    <location>
        <begin position="23"/>
        <end position="57"/>
    </location>
</feature>
<evidence type="ECO:0000259" key="9">
    <source>
        <dbReference type="Pfam" id="PF12949"/>
    </source>
</evidence>
<dbReference type="AlphaFoldDB" id="A0A4R0RTI8"/>
<keyword evidence="4" id="KW-1133">Transmembrane helix</keyword>
<keyword evidence="11" id="KW-1185">Reference proteome</keyword>
<dbReference type="GO" id="GO:0034399">
    <property type="term" value="C:nuclear periphery"/>
    <property type="evidence" value="ECO:0007669"/>
    <property type="project" value="TreeGrafter"/>
</dbReference>
<reference evidence="10 11" key="1">
    <citation type="submission" date="2018-11" db="EMBL/GenBank/DDBJ databases">
        <title>Genome assembly of Steccherinum ochraceum LE-BIN_3174, the white-rot fungus of the Steccherinaceae family (The Residual Polyporoid clade, Polyporales, Basidiomycota).</title>
        <authorList>
            <person name="Fedorova T.V."/>
            <person name="Glazunova O.A."/>
            <person name="Landesman E.O."/>
            <person name="Moiseenko K.V."/>
            <person name="Psurtseva N.V."/>
            <person name="Savinova O.S."/>
            <person name="Shakhova N.V."/>
            <person name="Tyazhelova T.V."/>
            <person name="Vasina D.V."/>
        </authorList>
    </citation>
    <scope>NUCLEOTIDE SEQUENCE [LARGE SCALE GENOMIC DNA]</scope>
    <source>
        <strain evidence="10 11">LE-BIN_3174</strain>
    </source>
</reference>
<keyword evidence="6" id="KW-0539">Nucleus</keyword>
<dbReference type="InterPro" id="IPR041885">
    <property type="entry name" value="MAN1_winged_helix_dom"/>
</dbReference>
<evidence type="ECO:0000256" key="1">
    <source>
        <dbReference type="ARBA" id="ARBA00004540"/>
    </source>
</evidence>
<evidence type="ECO:0000256" key="6">
    <source>
        <dbReference type="ARBA" id="ARBA00023242"/>
    </source>
</evidence>
<dbReference type="CDD" id="cd12935">
    <property type="entry name" value="LEM_like"/>
    <property type="match status" value="1"/>
</dbReference>
<protein>
    <submittedName>
        <fullName evidence="10">Inner nuclear membrane protein enriched at telomere/subtelomere region</fullName>
    </submittedName>
</protein>
<dbReference type="OrthoDB" id="5376590at2759"/>
<evidence type="ECO:0000256" key="4">
    <source>
        <dbReference type="ARBA" id="ARBA00022989"/>
    </source>
</evidence>
<feature type="region of interest" description="Disordered" evidence="7">
    <location>
        <begin position="65"/>
        <end position="349"/>
    </location>
</feature>
<dbReference type="InterPro" id="IPR018996">
    <property type="entry name" value="Man1/Src1-like_C"/>
</dbReference>
<feature type="compositionally biased region" description="Basic and acidic residues" evidence="7">
    <location>
        <begin position="263"/>
        <end position="280"/>
    </location>
</feature>
<organism evidence="10 11">
    <name type="scientific">Steccherinum ochraceum</name>
    <dbReference type="NCBI Taxonomy" id="92696"/>
    <lineage>
        <taxon>Eukaryota</taxon>
        <taxon>Fungi</taxon>
        <taxon>Dikarya</taxon>
        <taxon>Basidiomycota</taxon>
        <taxon>Agaricomycotina</taxon>
        <taxon>Agaricomycetes</taxon>
        <taxon>Polyporales</taxon>
        <taxon>Steccherinaceae</taxon>
        <taxon>Steccherinum</taxon>
    </lineage>
</organism>
<evidence type="ECO:0000256" key="7">
    <source>
        <dbReference type="SAM" id="MobiDB-lite"/>
    </source>
</evidence>
<comment type="subcellular location">
    <subcellularLocation>
        <location evidence="1">Nucleus inner membrane</location>
    </subcellularLocation>
</comment>
<dbReference type="Pfam" id="PF09402">
    <property type="entry name" value="MSC"/>
    <property type="match status" value="1"/>
</dbReference>
<dbReference type="Gene3D" id="1.10.10.1180">
    <property type="entry name" value="MAN1, winged-helix domain"/>
    <property type="match status" value="1"/>
</dbReference>
<dbReference type="Pfam" id="PF12949">
    <property type="entry name" value="HeH"/>
    <property type="match status" value="1"/>
</dbReference>
<evidence type="ECO:0000259" key="8">
    <source>
        <dbReference type="Pfam" id="PF09402"/>
    </source>
</evidence>
<dbReference type="GO" id="GO:0005637">
    <property type="term" value="C:nuclear inner membrane"/>
    <property type="evidence" value="ECO:0007669"/>
    <property type="project" value="UniProtKB-SubCell"/>
</dbReference>
<dbReference type="InterPro" id="IPR044780">
    <property type="entry name" value="Heh2/Src1"/>
</dbReference>
<dbReference type="PANTHER" id="PTHR47808">
    <property type="entry name" value="INNER NUCLEAR MEMBRANE PROTEIN HEH2-RELATED"/>
    <property type="match status" value="1"/>
</dbReference>
<gene>
    <name evidence="10" type="primary">SRC1</name>
    <name evidence="10" type="ORF">EIP91_006502</name>
</gene>
<dbReference type="GO" id="GO:0003682">
    <property type="term" value="F:chromatin binding"/>
    <property type="evidence" value="ECO:0007669"/>
    <property type="project" value="InterPro"/>
</dbReference>
<feature type="domain" description="Man1/Src1-like C-terminal" evidence="8">
    <location>
        <begin position="390"/>
        <end position="811"/>
    </location>
</feature>
<dbReference type="Proteomes" id="UP000292702">
    <property type="component" value="Unassembled WGS sequence"/>
</dbReference>
<evidence type="ECO:0000256" key="3">
    <source>
        <dbReference type="ARBA" id="ARBA00022692"/>
    </source>
</evidence>
<dbReference type="GO" id="GO:0005783">
    <property type="term" value="C:endoplasmic reticulum"/>
    <property type="evidence" value="ECO:0007669"/>
    <property type="project" value="TreeGrafter"/>
</dbReference>
<evidence type="ECO:0000256" key="2">
    <source>
        <dbReference type="ARBA" id="ARBA00022553"/>
    </source>
</evidence>
<accession>A0A4R0RTI8</accession>
<keyword evidence="5" id="KW-0472">Membrane</keyword>
<keyword evidence="3" id="KW-0812">Transmembrane</keyword>
<proteinExistence type="predicted"/>
<name>A0A4R0RTI8_9APHY</name>
<dbReference type="STRING" id="92696.A0A4R0RTI8"/>